<dbReference type="InterPro" id="IPR001650">
    <property type="entry name" value="Helicase_C-like"/>
</dbReference>
<dbReference type="AlphaFoldDB" id="A0A8H6MEJ4"/>
<dbReference type="PANTHER" id="PTHR13710:SF154">
    <property type="entry name" value="RECQ HELICASE, PUTATIVE (AFU_ORTHOLOGUE AFUA_6G14720)-RELATED"/>
    <property type="match status" value="1"/>
</dbReference>
<keyword evidence="10" id="KW-0378">Hydrolase</keyword>
<feature type="domain" description="Helicase C-terminal" evidence="9">
    <location>
        <begin position="304"/>
        <end position="465"/>
    </location>
</feature>
<dbReference type="EC" id="5.6.2.4" evidence="5"/>
<dbReference type="PROSITE" id="PS51194">
    <property type="entry name" value="HELICASE_CTER"/>
    <property type="match status" value="1"/>
</dbReference>
<comment type="catalytic activity">
    <reaction evidence="4">
        <text>Couples ATP hydrolysis with the unwinding of duplex DNA by translocating in the 3'-5' direction.</text>
        <dbReference type="EC" id="5.6.2.4"/>
    </reaction>
</comment>
<dbReference type="GO" id="GO:0009378">
    <property type="term" value="F:four-way junction helicase activity"/>
    <property type="evidence" value="ECO:0007669"/>
    <property type="project" value="TreeGrafter"/>
</dbReference>
<dbReference type="GO" id="GO:0005737">
    <property type="term" value="C:cytoplasm"/>
    <property type="evidence" value="ECO:0007669"/>
    <property type="project" value="TreeGrafter"/>
</dbReference>
<dbReference type="Gene3D" id="3.40.50.300">
    <property type="entry name" value="P-loop containing nucleotide triphosphate hydrolases"/>
    <property type="match status" value="2"/>
</dbReference>
<dbReference type="GO" id="GO:0043138">
    <property type="term" value="F:3'-5' DNA helicase activity"/>
    <property type="evidence" value="ECO:0007669"/>
    <property type="project" value="UniProtKB-EC"/>
</dbReference>
<protein>
    <recommendedName>
        <fullName evidence="5">DNA 3'-5' helicase</fullName>
        <ecNumber evidence="5">5.6.2.4</ecNumber>
    </recommendedName>
</protein>
<dbReference type="SMART" id="SM00490">
    <property type="entry name" value="HELICc"/>
    <property type="match status" value="1"/>
</dbReference>
<evidence type="ECO:0000259" key="8">
    <source>
        <dbReference type="PROSITE" id="PS51192"/>
    </source>
</evidence>
<evidence type="ECO:0000256" key="6">
    <source>
        <dbReference type="SAM" id="MobiDB-lite"/>
    </source>
</evidence>
<feature type="domain" description="Helicase ATP-binding" evidence="8">
    <location>
        <begin position="94"/>
        <end position="278"/>
    </location>
</feature>
<keyword evidence="2" id="KW-0547">Nucleotide-binding</keyword>
<evidence type="ECO:0000256" key="5">
    <source>
        <dbReference type="ARBA" id="ARBA00034808"/>
    </source>
</evidence>
<evidence type="ECO:0000256" key="4">
    <source>
        <dbReference type="ARBA" id="ARBA00034617"/>
    </source>
</evidence>
<dbReference type="PROSITE" id="PS50967">
    <property type="entry name" value="HRDC"/>
    <property type="match status" value="1"/>
</dbReference>
<dbReference type="GO" id="GO:0000724">
    <property type="term" value="P:double-strand break repair via homologous recombination"/>
    <property type="evidence" value="ECO:0007669"/>
    <property type="project" value="TreeGrafter"/>
</dbReference>
<dbReference type="InterPro" id="IPR014001">
    <property type="entry name" value="Helicase_ATP-bd"/>
</dbReference>
<reference evidence="10 11" key="1">
    <citation type="submission" date="2020-07" db="EMBL/GenBank/DDBJ databases">
        <title>Comparative genomics of pyrophilous fungi reveals a link between fire events and developmental genes.</title>
        <authorList>
            <consortium name="DOE Joint Genome Institute"/>
            <person name="Steindorff A.S."/>
            <person name="Carver A."/>
            <person name="Calhoun S."/>
            <person name="Stillman K."/>
            <person name="Liu H."/>
            <person name="Lipzen A."/>
            <person name="Pangilinan J."/>
            <person name="Labutti K."/>
            <person name="Bruns T.D."/>
            <person name="Grigoriev I.V."/>
        </authorList>
    </citation>
    <scope>NUCLEOTIDE SEQUENCE [LARGE SCALE GENOMIC DNA]</scope>
    <source>
        <strain evidence="10 11">CBS 144469</strain>
    </source>
</reference>
<dbReference type="Pfam" id="PF00270">
    <property type="entry name" value="DEAD"/>
    <property type="match status" value="1"/>
</dbReference>
<feature type="compositionally biased region" description="Basic residues" evidence="6">
    <location>
        <begin position="652"/>
        <end position="667"/>
    </location>
</feature>
<feature type="domain" description="HRDC" evidence="7">
    <location>
        <begin position="569"/>
        <end position="654"/>
    </location>
</feature>
<gene>
    <name evidence="10" type="ORF">DFP72DRAFT_1148383</name>
</gene>
<dbReference type="EMBL" id="JACGCI010000008">
    <property type="protein sequence ID" value="KAF6762186.1"/>
    <property type="molecule type" value="Genomic_DNA"/>
</dbReference>
<proteinExistence type="inferred from homology"/>
<dbReference type="GO" id="GO:0016787">
    <property type="term" value="F:hydrolase activity"/>
    <property type="evidence" value="ECO:0007669"/>
    <property type="project" value="UniProtKB-KW"/>
</dbReference>
<feature type="compositionally biased region" description="Pro residues" evidence="6">
    <location>
        <begin position="672"/>
        <end position="692"/>
    </location>
</feature>
<dbReference type="InterPro" id="IPR027417">
    <property type="entry name" value="P-loop_NTPase"/>
</dbReference>
<comment type="caution">
    <text evidence="10">The sequence shown here is derived from an EMBL/GenBank/DDBJ whole genome shotgun (WGS) entry which is preliminary data.</text>
</comment>
<evidence type="ECO:0000256" key="3">
    <source>
        <dbReference type="ARBA" id="ARBA00022840"/>
    </source>
</evidence>
<keyword evidence="3" id="KW-0067">ATP-binding</keyword>
<dbReference type="InterPro" id="IPR011545">
    <property type="entry name" value="DEAD/DEAH_box_helicase_dom"/>
</dbReference>
<dbReference type="OrthoDB" id="3208129at2759"/>
<dbReference type="GO" id="GO:0005694">
    <property type="term" value="C:chromosome"/>
    <property type="evidence" value="ECO:0007669"/>
    <property type="project" value="TreeGrafter"/>
</dbReference>
<feature type="region of interest" description="Disordered" evidence="6">
    <location>
        <begin position="650"/>
        <end position="723"/>
    </location>
</feature>
<dbReference type="GO" id="GO:0005524">
    <property type="term" value="F:ATP binding"/>
    <property type="evidence" value="ECO:0007669"/>
    <property type="project" value="UniProtKB-KW"/>
</dbReference>
<evidence type="ECO:0000256" key="2">
    <source>
        <dbReference type="ARBA" id="ARBA00022741"/>
    </source>
</evidence>
<sequence>MREPMMEFNDISKSEVLERVRKLTNTQTIQLFQDLVPQHPEDPELGTILDLAPTYGYLDTLNTEDRILGLKCCILIWIASDFRIIPRRYQLESTIATLAGRDSLIDVGTGYGKTICMILPALYDPQHISIIVSPLKRLQVLQVLTFLQYGLRTVAINEDTPGDVDLWTAIRSGHFPVLIVQPEQLASLHNGPPRLSRLLAEDRKFVERVGRIHIDEAHFIYTAGKEKYSMPAFREAWGRLGEARIKVGKRVPTQALSGTQPPHIKKVIISDLMMNEKKLCSIKLTSNRHNTSYITHPIIGDITDYRNLHLAIPRGYTGAVKLPKIVVFHDSREQAAAATQAMNEWLPEHLRNTGCVAHYHSMMSKSYLTRIFENFSNPDGNCRILNATEGASTGLDVEDVDMVIQNGVPRDVPTFLQRAGRAGRKRGSTATVALLYEPSVMNIDLSKVAVNTKMDPDYPHVGAITTRSKKLDRVGVAIASILQSSECLRLLFARYLGDSETPGALDCDPKLAFCCDRHGDVNLKTAFPGPMLYESPTGIKFYGPPDDPASTMADPPQGEKRSAVRNKYRRNQKELITLIKQWRFGLAATLGPGGSPSFVLSDRDIKLLARAHPTTVTSASAITSILDQTSEWNEDWAPALYTIIEEYDRNRKPAKPTTKKPAPKKAKVTVTPDPPQPSPPRHPLTPVQPRPPPRPRKRNGPLNTSADPDEQFIVRRSARLRQL</sequence>
<dbReference type="SMART" id="SM00487">
    <property type="entry name" value="DEXDc"/>
    <property type="match status" value="1"/>
</dbReference>
<dbReference type="InterPro" id="IPR010997">
    <property type="entry name" value="HRDC-like_sf"/>
</dbReference>
<evidence type="ECO:0000313" key="10">
    <source>
        <dbReference type="EMBL" id="KAF6762186.1"/>
    </source>
</evidence>
<evidence type="ECO:0000259" key="7">
    <source>
        <dbReference type="PROSITE" id="PS50967"/>
    </source>
</evidence>
<comment type="similarity">
    <text evidence="1">Belongs to the helicase family. RecQ subfamily.</text>
</comment>
<dbReference type="GO" id="GO:0003676">
    <property type="term" value="F:nucleic acid binding"/>
    <property type="evidence" value="ECO:0007669"/>
    <property type="project" value="InterPro"/>
</dbReference>
<dbReference type="PANTHER" id="PTHR13710">
    <property type="entry name" value="DNA HELICASE RECQ FAMILY MEMBER"/>
    <property type="match status" value="1"/>
</dbReference>
<evidence type="ECO:0000259" key="9">
    <source>
        <dbReference type="PROSITE" id="PS51194"/>
    </source>
</evidence>
<keyword evidence="11" id="KW-1185">Reference proteome</keyword>
<dbReference type="InterPro" id="IPR002121">
    <property type="entry name" value="HRDC_dom"/>
</dbReference>
<dbReference type="Pfam" id="PF00271">
    <property type="entry name" value="Helicase_C"/>
    <property type="match status" value="1"/>
</dbReference>
<organism evidence="10 11">
    <name type="scientific">Ephemerocybe angulata</name>
    <dbReference type="NCBI Taxonomy" id="980116"/>
    <lineage>
        <taxon>Eukaryota</taxon>
        <taxon>Fungi</taxon>
        <taxon>Dikarya</taxon>
        <taxon>Basidiomycota</taxon>
        <taxon>Agaricomycotina</taxon>
        <taxon>Agaricomycetes</taxon>
        <taxon>Agaricomycetidae</taxon>
        <taxon>Agaricales</taxon>
        <taxon>Agaricineae</taxon>
        <taxon>Psathyrellaceae</taxon>
        <taxon>Ephemerocybe</taxon>
    </lineage>
</organism>
<evidence type="ECO:0000313" key="11">
    <source>
        <dbReference type="Proteomes" id="UP000521943"/>
    </source>
</evidence>
<accession>A0A8H6MEJ4</accession>
<evidence type="ECO:0000256" key="1">
    <source>
        <dbReference type="ARBA" id="ARBA00005446"/>
    </source>
</evidence>
<dbReference type="SUPFAM" id="SSF47819">
    <property type="entry name" value="HRDC-like"/>
    <property type="match status" value="1"/>
</dbReference>
<dbReference type="Proteomes" id="UP000521943">
    <property type="component" value="Unassembled WGS sequence"/>
</dbReference>
<dbReference type="SUPFAM" id="SSF52540">
    <property type="entry name" value="P-loop containing nucleoside triphosphate hydrolases"/>
    <property type="match status" value="1"/>
</dbReference>
<dbReference type="PROSITE" id="PS51192">
    <property type="entry name" value="HELICASE_ATP_BIND_1"/>
    <property type="match status" value="1"/>
</dbReference>
<name>A0A8H6MEJ4_9AGAR</name>